<sequence>MAAYGSISPNRDKNGSPLPTTRWTARDKVTGSPIPIDLYHLTLETALKSPGLLDYLHSVFARIVEEGRTYPMEVAEGEKYSRQAFESYFFAADVIVGVLAGEGNGDGPMSANHQDEVEIVSGAETPFGQLGPSKDDKPLVWEDAIVGFYYIKPNYPGRSSHICNAGFIVLPNHWNKGYGRALAKSYLYYGPKLGYRGSVFNLVYVNNVASVRLWEALGFTKAGLIPNAGRLKKEGGGEEYVDAIVFYKSFVEDEN</sequence>
<dbReference type="EMBL" id="MU118108">
    <property type="protein sequence ID" value="KAF9645009.1"/>
    <property type="molecule type" value="Genomic_DNA"/>
</dbReference>
<protein>
    <submittedName>
        <fullName evidence="1">Uncharacterized protein</fullName>
    </submittedName>
</protein>
<proteinExistence type="predicted"/>
<evidence type="ECO:0000313" key="1">
    <source>
        <dbReference type="EMBL" id="KAF9645009.1"/>
    </source>
</evidence>
<comment type="caution">
    <text evidence="1">The sequence shown here is derived from an EMBL/GenBank/DDBJ whole genome shotgun (WGS) entry which is preliminary data.</text>
</comment>
<reference evidence="1" key="1">
    <citation type="submission" date="2019-10" db="EMBL/GenBank/DDBJ databases">
        <authorList>
            <consortium name="DOE Joint Genome Institute"/>
            <person name="Kuo A."/>
            <person name="Miyauchi S."/>
            <person name="Kiss E."/>
            <person name="Drula E."/>
            <person name="Kohler A."/>
            <person name="Sanchez-Garcia M."/>
            <person name="Andreopoulos B."/>
            <person name="Barry K.W."/>
            <person name="Bonito G."/>
            <person name="Buee M."/>
            <person name="Carver A."/>
            <person name="Chen C."/>
            <person name="Cichocki N."/>
            <person name="Clum A."/>
            <person name="Culley D."/>
            <person name="Crous P.W."/>
            <person name="Fauchery L."/>
            <person name="Girlanda M."/>
            <person name="Hayes R."/>
            <person name="Keri Z."/>
            <person name="Labutti K."/>
            <person name="Lipzen A."/>
            <person name="Lombard V."/>
            <person name="Magnuson J."/>
            <person name="Maillard F."/>
            <person name="Morin E."/>
            <person name="Murat C."/>
            <person name="Nolan M."/>
            <person name="Ohm R."/>
            <person name="Pangilinan J."/>
            <person name="Pereira M."/>
            <person name="Perotto S."/>
            <person name="Peter M."/>
            <person name="Riley R."/>
            <person name="Sitrit Y."/>
            <person name="Stielow B."/>
            <person name="Szollosi G."/>
            <person name="Zifcakova L."/>
            <person name="Stursova M."/>
            <person name="Spatafora J.W."/>
            <person name="Tedersoo L."/>
            <person name="Vaario L.-M."/>
            <person name="Yamada A."/>
            <person name="Yan M."/>
            <person name="Wang P."/>
            <person name="Xu J."/>
            <person name="Bruns T."/>
            <person name="Baldrian P."/>
            <person name="Vilgalys R."/>
            <person name="Henrissat B."/>
            <person name="Grigoriev I.V."/>
            <person name="Hibbett D."/>
            <person name="Nagy L.G."/>
            <person name="Martin F.M."/>
        </authorList>
    </citation>
    <scope>NUCLEOTIDE SEQUENCE</scope>
    <source>
        <strain evidence="1">P2</strain>
    </source>
</reference>
<keyword evidence="2" id="KW-1185">Reference proteome</keyword>
<accession>A0ACB6Z5K9</accession>
<reference evidence="1" key="2">
    <citation type="journal article" date="2020" name="Nat. Commun.">
        <title>Large-scale genome sequencing of mycorrhizal fungi provides insights into the early evolution of symbiotic traits.</title>
        <authorList>
            <person name="Miyauchi S."/>
            <person name="Kiss E."/>
            <person name="Kuo A."/>
            <person name="Drula E."/>
            <person name="Kohler A."/>
            <person name="Sanchez-Garcia M."/>
            <person name="Morin E."/>
            <person name="Andreopoulos B."/>
            <person name="Barry K.W."/>
            <person name="Bonito G."/>
            <person name="Buee M."/>
            <person name="Carver A."/>
            <person name="Chen C."/>
            <person name="Cichocki N."/>
            <person name="Clum A."/>
            <person name="Culley D."/>
            <person name="Crous P.W."/>
            <person name="Fauchery L."/>
            <person name="Girlanda M."/>
            <person name="Hayes R.D."/>
            <person name="Keri Z."/>
            <person name="LaButti K."/>
            <person name="Lipzen A."/>
            <person name="Lombard V."/>
            <person name="Magnuson J."/>
            <person name="Maillard F."/>
            <person name="Murat C."/>
            <person name="Nolan M."/>
            <person name="Ohm R.A."/>
            <person name="Pangilinan J."/>
            <person name="Pereira M.F."/>
            <person name="Perotto S."/>
            <person name="Peter M."/>
            <person name="Pfister S."/>
            <person name="Riley R."/>
            <person name="Sitrit Y."/>
            <person name="Stielow J.B."/>
            <person name="Szollosi G."/>
            <person name="Zifcakova L."/>
            <person name="Stursova M."/>
            <person name="Spatafora J.W."/>
            <person name="Tedersoo L."/>
            <person name="Vaario L.M."/>
            <person name="Yamada A."/>
            <person name="Yan M."/>
            <person name="Wang P."/>
            <person name="Xu J."/>
            <person name="Bruns T."/>
            <person name="Baldrian P."/>
            <person name="Vilgalys R."/>
            <person name="Dunand C."/>
            <person name="Henrissat B."/>
            <person name="Grigoriev I.V."/>
            <person name="Hibbett D."/>
            <person name="Nagy L.G."/>
            <person name="Martin F.M."/>
        </authorList>
    </citation>
    <scope>NUCLEOTIDE SEQUENCE</scope>
    <source>
        <strain evidence="1">P2</strain>
    </source>
</reference>
<gene>
    <name evidence="1" type="ORF">BDM02DRAFT_3120913</name>
</gene>
<dbReference type="Proteomes" id="UP000886501">
    <property type="component" value="Unassembled WGS sequence"/>
</dbReference>
<organism evidence="1 2">
    <name type="scientific">Thelephora ganbajun</name>
    <name type="common">Ganba fungus</name>
    <dbReference type="NCBI Taxonomy" id="370292"/>
    <lineage>
        <taxon>Eukaryota</taxon>
        <taxon>Fungi</taxon>
        <taxon>Dikarya</taxon>
        <taxon>Basidiomycota</taxon>
        <taxon>Agaricomycotina</taxon>
        <taxon>Agaricomycetes</taxon>
        <taxon>Thelephorales</taxon>
        <taxon>Thelephoraceae</taxon>
        <taxon>Thelephora</taxon>
    </lineage>
</organism>
<evidence type="ECO:0000313" key="2">
    <source>
        <dbReference type="Proteomes" id="UP000886501"/>
    </source>
</evidence>
<name>A0ACB6Z5K9_THEGA</name>